<organism evidence="1 2">
    <name type="scientific">Nitrospira defluvii</name>
    <dbReference type="NCBI Taxonomy" id="330214"/>
    <lineage>
        <taxon>Bacteria</taxon>
        <taxon>Pseudomonadati</taxon>
        <taxon>Nitrospirota</taxon>
        <taxon>Nitrospiria</taxon>
        <taxon>Nitrospirales</taxon>
        <taxon>Nitrospiraceae</taxon>
        <taxon>Nitrospira</taxon>
    </lineage>
</organism>
<dbReference type="Proteomes" id="UP000675880">
    <property type="component" value="Unassembled WGS sequence"/>
</dbReference>
<keyword evidence="2" id="KW-1185">Reference proteome</keyword>
<proteinExistence type="predicted"/>
<evidence type="ECO:0000313" key="1">
    <source>
        <dbReference type="EMBL" id="CAE6787551.1"/>
    </source>
</evidence>
<reference evidence="1 2" key="1">
    <citation type="submission" date="2021-02" db="EMBL/GenBank/DDBJ databases">
        <authorList>
            <person name="Han P."/>
        </authorList>
    </citation>
    <scope>NUCLEOTIDE SEQUENCE [LARGE SCALE GENOMIC DNA]</scope>
    <source>
        <strain evidence="1">Candidatus Nitrospira sp. ZN2</strain>
    </source>
</reference>
<evidence type="ECO:0000313" key="2">
    <source>
        <dbReference type="Proteomes" id="UP000675880"/>
    </source>
</evidence>
<dbReference type="EMBL" id="CAJNBJ010000018">
    <property type="protein sequence ID" value="CAE6787551.1"/>
    <property type="molecule type" value="Genomic_DNA"/>
</dbReference>
<gene>
    <name evidence="1" type="ORF">NSPZN2_50185</name>
</gene>
<comment type="caution">
    <text evidence="1">The sequence shown here is derived from an EMBL/GenBank/DDBJ whole genome shotgun (WGS) entry which is preliminary data.</text>
</comment>
<protein>
    <submittedName>
        <fullName evidence="1">Uncharacterized protein</fullName>
    </submittedName>
</protein>
<accession>A0ABM8S4B6</accession>
<sequence>MSSVLWSIETRRRGPLLSLHAVGGLRVLLDPHLSFGGVLEFPNRRNLLQFVDGPLTGLKGLRSMFGAGNDQYNVVADADLAVPVQDQQFDHAEVFQRALADLPQFFLRHPLVMFEGDAVDILALGPVPGRSEEDGNAADALRPRAHATEFLVDREILSLHPDQHGFIVGGGLVGFGDLFKTHEMLLSMTAAAGEGRQQGDLITVLHFKVFVRDILIDRHEHLLFLQQFADLRVGRVDDRHQVLHPPAFGQRQRKCTLIAGQHFRHAEEPHRHHLTAPSSQATDQLCSHGNRALIGAGFPARFRQQADVAEAHAPVHRLAHVINR</sequence>
<name>A0ABM8S4B6_9BACT</name>